<name>A0ABU3EZK8_9ENTE</name>
<gene>
    <name evidence="2" type="ORF">P7D85_11040</name>
</gene>
<feature type="coiled-coil region" evidence="1">
    <location>
        <begin position="160"/>
        <end position="194"/>
    </location>
</feature>
<reference evidence="2 3" key="1">
    <citation type="submission" date="2023-03" db="EMBL/GenBank/DDBJ databases">
        <authorList>
            <person name="Shen W."/>
            <person name="Cai J."/>
        </authorList>
    </citation>
    <scope>NUCLEOTIDE SEQUENCE [LARGE SCALE GENOMIC DNA]</scope>
    <source>
        <strain evidence="2 3">D6-4</strain>
    </source>
</reference>
<sequence length="199" mass="23155">MDSIEYLKNNLVLLDQTVSEFTNDYKEYLFAKWTLLTREPGKESVNNLNRFLFEGNYNTFLALNKEGSSFESAIKQSDLPNDVKNLLLKYIEDVQRFTGRGAGGPASEDELKQIEKIEAPITDKETSDTKVFLRNTLLVLAALTALLNTNLEYKKFEFDKEKFQLEIEQEIRMLDQAERELDIKERELELKESNQQKEP</sequence>
<evidence type="ECO:0000256" key="1">
    <source>
        <dbReference type="SAM" id="Coils"/>
    </source>
</evidence>
<evidence type="ECO:0000313" key="2">
    <source>
        <dbReference type="EMBL" id="MDT2600312.1"/>
    </source>
</evidence>
<protein>
    <submittedName>
        <fullName evidence="2">Uncharacterized protein</fullName>
    </submittedName>
</protein>
<keyword evidence="1" id="KW-0175">Coiled coil</keyword>
<comment type="caution">
    <text evidence="2">The sequence shown here is derived from an EMBL/GenBank/DDBJ whole genome shotgun (WGS) entry which is preliminary data.</text>
</comment>
<keyword evidence="3" id="KW-1185">Reference proteome</keyword>
<proteinExistence type="predicted"/>
<organism evidence="2 3">
    <name type="scientific">Enterococcus hulanensis</name>
    <dbReference type="NCBI Taxonomy" id="2559929"/>
    <lineage>
        <taxon>Bacteria</taxon>
        <taxon>Bacillati</taxon>
        <taxon>Bacillota</taxon>
        <taxon>Bacilli</taxon>
        <taxon>Lactobacillales</taxon>
        <taxon>Enterococcaceae</taxon>
        <taxon>Enterococcus</taxon>
    </lineage>
</organism>
<evidence type="ECO:0000313" key="3">
    <source>
        <dbReference type="Proteomes" id="UP001252875"/>
    </source>
</evidence>
<accession>A0ABU3EZK8</accession>
<dbReference type="Proteomes" id="UP001252875">
    <property type="component" value="Unassembled WGS sequence"/>
</dbReference>
<dbReference type="EMBL" id="JARPYI010000005">
    <property type="protein sequence ID" value="MDT2600312.1"/>
    <property type="molecule type" value="Genomic_DNA"/>
</dbReference>
<dbReference type="RefSeq" id="WP_311822261.1">
    <property type="nucleotide sequence ID" value="NZ_JARPYF010000005.1"/>
</dbReference>